<reference evidence="6" key="2">
    <citation type="submission" date="2014-02" db="EMBL/GenBank/DDBJ databases">
        <title>Complete DNA sequence of /Kuraishia capsulata/ illustrates novel genomic features among budding yeasts (/Saccharomycotina/).</title>
        <authorList>
            <person name="Morales L."/>
            <person name="Noel B."/>
            <person name="Porcel B."/>
            <person name="Marcet-Houben M."/>
            <person name="Hullo M-F."/>
            <person name="Sacerdot C."/>
            <person name="Tekaia F."/>
            <person name="Leh-Louis V."/>
            <person name="Despons L."/>
            <person name="Khanna V."/>
            <person name="Aury J-M."/>
            <person name="Barbe V."/>
            <person name="Couloux A."/>
            <person name="Labadie K."/>
            <person name="Pelletier E."/>
            <person name="Souciet J-L."/>
            <person name="Boekhout T."/>
            <person name="Gabaldon T."/>
            <person name="Wincker P."/>
            <person name="Dujon B."/>
        </authorList>
    </citation>
    <scope>NUCLEOTIDE SEQUENCE</scope>
    <source>
        <strain evidence="6">CBS 1993</strain>
    </source>
</reference>
<proteinExistence type="inferred from homology"/>
<dbReference type="STRING" id="1382522.W6MFV8"/>
<evidence type="ECO:0000256" key="1">
    <source>
        <dbReference type="ARBA" id="ARBA00007471"/>
    </source>
</evidence>
<dbReference type="InterPro" id="IPR029021">
    <property type="entry name" value="Prot-tyrosine_phosphatase-like"/>
</dbReference>
<dbReference type="GO" id="GO:0005737">
    <property type="term" value="C:cytoplasm"/>
    <property type="evidence" value="ECO:0007669"/>
    <property type="project" value="TreeGrafter"/>
</dbReference>
<name>W6MFV8_9ASCO</name>
<dbReference type="PROSITE" id="PS51339">
    <property type="entry name" value="PPASE_MYOTUBULARIN"/>
    <property type="match status" value="1"/>
</dbReference>
<feature type="region of interest" description="Disordered" evidence="4">
    <location>
        <begin position="672"/>
        <end position="712"/>
    </location>
</feature>
<dbReference type="EMBL" id="HG793125">
    <property type="protein sequence ID" value="CDK24516.1"/>
    <property type="molecule type" value="Genomic_DNA"/>
</dbReference>
<dbReference type="HOGENOM" id="CLU_001839_5_1_1"/>
<evidence type="ECO:0000256" key="3">
    <source>
        <dbReference type="PIRSR" id="PIRSR630564-2"/>
    </source>
</evidence>
<dbReference type="RefSeq" id="XP_022456533.1">
    <property type="nucleotide sequence ID" value="XM_022605024.1"/>
</dbReference>
<dbReference type="Pfam" id="PF06602">
    <property type="entry name" value="Myotub-related"/>
    <property type="match status" value="1"/>
</dbReference>
<dbReference type="GO" id="GO:0016020">
    <property type="term" value="C:membrane"/>
    <property type="evidence" value="ECO:0007669"/>
    <property type="project" value="TreeGrafter"/>
</dbReference>
<reference evidence="6" key="1">
    <citation type="submission" date="2013-12" db="EMBL/GenBank/DDBJ databases">
        <authorList>
            <person name="Genoscope - CEA"/>
        </authorList>
    </citation>
    <scope>NUCLEOTIDE SEQUENCE</scope>
    <source>
        <strain evidence="6">CBS 1993</strain>
    </source>
</reference>
<evidence type="ECO:0000313" key="6">
    <source>
        <dbReference type="EMBL" id="CDK24516.1"/>
    </source>
</evidence>
<sequence length="766" mass="86719">MDYIKIAKVSNITLHRRAQSVDGTLHLTTHHLIFTLPSSSAASKGSREFWLCYPMIEKVEFKLGSSLLYLEGAVNASGASQVNPSAIGDASPQGSFSPPLEGGIASAISNFTASHIMSQSFVSTSPTPSSSHAEYNATNKVLCKGACLRIRCRDFTFLAFDFQNPKVCNEVFESIMRLTCLDSIEKVYAFIYKPVRIEQAYNGWKDYDLETEFKRQGLRIQIEDMEHGEGDLEQVDEDDSMGSTRWRISTVNQNYRLCKSYPSLLVTPASISDSVLSHAARFRSKNRIPALSYYYKYNGCSIVRCSQPLVGIKQARSFQDERLLSEVFRTNDGHLKQNLIVDARPLANAMAQTALGAGTEIMDNYQNCKKIFLNIDNIHVMRESLGKVVEGLKNGDITTAPVNRELLVKSGWLKHISNMLSGVDVLVKLIHLNASHLLIHCSDGWDRTSQICSLVQLCIDPYYRTIDGFCVLVEKDWLSFGHRFNERSGHLQSETKFVNNSDFSSSNQAQQAIKSVSNHFKHKKHVKYTSPVFHQFLDCIYQIMRQHPKAFEFNERFLRRLIYHLYSCQYGTFLYDSEAERKLAKVEERTTSVWNYFKARRPEFTNTAYEQFEEVIYPNFKDVRWWFQLFGRPDEEMNDYLIHTPAELSRKKESSTADSKLVVPAAVESPSSSTVSLDATKLPLSLRDTDDPLSEDGDEEEHNPGSDPLGASLDVSAYIADSRSMFHTRTKELLHSLTKEDNEIEMSETGLETPMKGISLNSGSVQ</sequence>
<dbReference type="Proteomes" id="UP000019384">
    <property type="component" value="Unassembled WGS sequence"/>
</dbReference>
<dbReference type="PROSITE" id="PS00383">
    <property type="entry name" value="TYR_PHOSPHATASE_1"/>
    <property type="match status" value="1"/>
</dbReference>
<dbReference type="GeneID" id="34517921"/>
<evidence type="ECO:0000259" key="5">
    <source>
        <dbReference type="PROSITE" id="PS51339"/>
    </source>
</evidence>
<dbReference type="CDD" id="cd17666">
    <property type="entry name" value="PTP-MTM-like_fungal"/>
    <property type="match status" value="1"/>
</dbReference>
<dbReference type="GO" id="GO:0003729">
    <property type="term" value="F:mRNA binding"/>
    <property type="evidence" value="ECO:0007669"/>
    <property type="project" value="EnsemblFungi"/>
</dbReference>
<dbReference type="PANTHER" id="PTHR10807">
    <property type="entry name" value="MYOTUBULARIN-RELATED"/>
    <property type="match status" value="1"/>
</dbReference>
<dbReference type="InterPro" id="IPR011993">
    <property type="entry name" value="PH-like_dom_sf"/>
</dbReference>
<dbReference type="GO" id="GO:0004438">
    <property type="term" value="F:phosphatidylinositol-3-phosphate phosphatase activity"/>
    <property type="evidence" value="ECO:0007669"/>
    <property type="project" value="EnsemblFungi"/>
</dbReference>
<dbReference type="InterPro" id="IPR010569">
    <property type="entry name" value="Myotubularin-like_Pase_dom"/>
</dbReference>
<evidence type="ECO:0000313" key="7">
    <source>
        <dbReference type="Proteomes" id="UP000019384"/>
    </source>
</evidence>
<dbReference type="InterPro" id="IPR030564">
    <property type="entry name" value="Myotubularin"/>
</dbReference>
<feature type="active site" description="Phosphocysteine intermediate" evidence="2">
    <location>
        <position position="441"/>
    </location>
</feature>
<dbReference type="OrthoDB" id="271628at2759"/>
<gene>
    <name evidence="6" type="ORF">KUCA_T00000480001</name>
</gene>
<protein>
    <recommendedName>
        <fullName evidence="5">Myotubularin phosphatase domain-containing protein</fullName>
    </recommendedName>
</protein>
<dbReference type="AlphaFoldDB" id="W6MFV8"/>
<feature type="domain" description="Myotubularin phosphatase" evidence="5">
    <location>
        <begin position="203"/>
        <end position="630"/>
    </location>
</feature>
<dbReference type="Gene3D" id="2.30.29.30">
    <property type="entry name" value="Pleckstrin-homology domain (PH domain)/Phosphotyrosine-binding domain (PTB)"/>
    <property type="match status" value="2"/>
</dbReference>
<dbReference type="SUPFAM" id="SSF52799">
    <property type="entry name" value="(Phosphotyrosine protein) phosphatases II"/>
    <property type="match status" value="1"/>
</dbReference>
<evidence type="ECO:0000256" key="4">
    <source>
        <dbReference type="SAM" id="MobiDB-lite"/>
    </source>
</evidence>
<feature type="compositionally biased region" description="Acidic residues" evidence="4">
    <location>
        <begin position="691"/>
        <end position="701"/>
    </location>
</feature>
<accession>W6MFV8</accession>
<feature type="binding site" evidence="3">
    <location>
        <begin position="441"/>
        <end position="447"/>
    </location>
    <ligand>
        <name>substrate</name>
    </ligand>
</feature>
<dbReference type="InterPro" id="IPR016130">
    <property type="entry name" value="Tyr_Pase_AS"/>
</dbReference>
<organism evidence="6 7">
    <name type="scientific">Kuraishia capsulata CBS 1993</name>
    <dbReference type="NCBI Taxonomy" id="1382522"/>
    <lineage>
        <taxon>Eukaryota</taxon>
        <taxon>Fungi</taxon>
        <taxon>Dikarya</taxon>
        <taxon>Ascomycota</taxon>
        <taxon>Saccharomycotina</taxon>
        <taxon>Pichiomycetes</taxon>
        <taxon>Pichiales</taxon>
        <taxon>Pichiaceae</taxon>
        <taxon>Kuraishia</taxon>
    </lineage>
</organism>
<keyword evidence="7" id="KW-1185">Reference proteome</keyword>
<comment type="similarity">
    <text evidence="1">Belongs to the protein-tyrosine phosphatase family. Non-receptor class myotubularin subfamily.</text>
</comment>
<dbReference type="PANTHER" id="PTHR10807:SF128">
    <property type="entry name" value="PHOSPHATIDYLINOSITOL-3,5-BISPHOSPHATE 3-PHOSPHATASE"/>
    <property type="match status" value="1"/>
</dbReference>
<evidence type="ECO:0000256" key="2">
    <source>
        <dbReference type="PIRSR" id="PIRSR630564-1"/>
    </source>
</evidence>
<dbReference type="GO" id="GO:0046856">
    <property type="term" value="P:phosphatidylinositol dephosphorylation"/>
    <property type="evidence" value="ECO:0007669"/>
    <property type="project" value="EnsemblFungi"/>
</dbReference>
<feature type="binding site" evidence="3">
    <location>
        <begin position="377"/>
        <end position="378"/>
    </location>
    <ligand>
        <name>substrate</name>
    </ligand>
</feature>
<feature type="region of interest" description="Disordered" evidence="4">
    <location>
        <begin position="738"/>
        <end position="766"/>
    </location>
</feature>